<dbReference type="GO" id="GO:0016051">
    <property type="term" value="P:carbohydrate biosynthetic process"/>
    <property type="evidence" value="ECO:0007669"/>
    <property type="project" value="InterPro"/>
</dbReference>
<dbReference type="NCBIfam" id="TIGR03569">
    <property type="entry name" value="NeuB_NnaB"/>
    <property type="match status" value="1"/>
</dbReference>
<dbReference type="Pfam" id="PF08666">
    <property type="entry name" value="SAF"/>
    <property type="match status" value="1"/>
</dbReference>
<dbReference type="AlphaFoldDB" id="A0A8J7JA74"/>
<reference evidence="2" key="1">
    <citation type="submission" date="2020-12" db="EMBL/GenBank/DDBJ databases">
        <title>Geomonas sp. Red875, isolated from river sediment.</title>
        <authorList>
            <person name="Xu Z."/>
            <person name="Zhang Z."/>
            <person name="Masuda Y."/>
            <person name="Itoh H."/>
            <person name="Senoo K."/>
        </authorList>
    </citation>
    <scope>NUCLEOTIDE SEQUENCE</scope>
    <source>
        <strain evidence="2">Red875</strain>
    </source>
</reference>
<dbReference type="InterPro" id="IPR013785">
    <property type="entry name" value="Aldolase_TIM"/>
</dbReference>
<dbReference type="InterPro" id="IPR006190">
    <property type="entry name" value="SAF_AFP_Neu5Ac"/>
</dbReference>
<dbReference type="GO" id="GO:0047444">
    <property type="term" value="F:N-acylneuraminate-9-phosphate synthase activity"/>
    <property type="evidence" value="ECO:0007669"/>
    <property type="project" value="TreeGrafter"/>
</dbReference>
<dbReference type="CDD" id="cd11615">
    <property type="entry name" value="SAF_NeuB_like"/>
    <property type="match status" value="1"/>
</dbReference>
<evidence type="ECO:0000313" key="3">
    <source>
        <dbReference type="Proteomes" id="UP000636888"/>
    </source>
</evidence>
<dbReference type="InterPro" id="IPR020007">
    <property type="entry name" value="NeuB/NeuA"/>
</dbReference>
<dbReference type="Pfam" id="PF03102">
    <property type="entry name" value="NeuB"/>
    <property type="match status" value="1"/>
</dbReference>
<dbReference type="InterPro" id="IPR013132">
    <property type="entry name" value="PseI/NeuA/B-like_N"/>
</dbReference>
<dbReference type="EC" id="2.5.1.56" evidence="2"/>
<dbReference type="PANTHER" id="PTHR42966:SF1">
    <property type="entry name" value="SIALIC ACID SYNTHASE"/>
    <property type="match status" value="1"/>
</dbReference>
<dbReference type="SUPFAM" id="SSF51569">
    <property type="entry name" value="Aldolase"/>
    <property type="match status" value="1"/>
</dbReference>
<dbReference type="PROSITE" id="PS50844">
    <property type="entry name" value="AFP_LIKE"/>
    <property type="match status" value="1"/>
</dbReference>
<dbReference type="InterPro" id="IPR057736">
    <property type="entry name" value="SAF_PseI/NeuA/NeuB"/>
</dbReference>
<feature type="domain" description="AFP-like" evidence="1">
    <location>
        <begin position="307"/>
        <end position="358"/>
    </location>
</feature>
<protein>
    <submittedName>
        <fullName evidence="2">N-acetylneuraminate synthase</fullName>
        <ecNumber evidence="2">2.5.1.56</ecNumber>
    </submittedName>
</protein>
<evidence type="ECO:0000259" key="1">
    <source>
        <dbReference type="PROSITE" id="PS50844"/>
    </source>
</evidence>
<dbReference type="Proteomes" id="UP000636888">
    <property type="component" value="Unassembled WGS sequence"/>
</dbReference>
<keyword evidence="2" id="KW-0808">Transferase</keyword>
<name>A0A8J7JA74_9BACT</name>
<sequence>MKNRIYVIAEAGVNHNGSLDMGLELVDIAAEAGADAVKFQTFKTENEISRKAPKAGYQVETTGDQESQFEMVKKLELSEAAHRTLIEQSRKKGIQFLSTPFDLDSLHLLARTFDLPVLKIPSGEITNPLLLLAAARTQKPVILSTGMSTLAEIETALGVLAFGYLAEGKSPGLSAFKDAFCSAAGQRALKSKVTLLHCTTEYPAPFDEVNLRVMATMEAAFGLPVGYSDHTPGIAVPIAAAALGAVMVEKHFTLDRTLPGPDHRASLEPDELRAMVAGIRQVEQALGGRAKIPVPAEEKNAPIARKSLIAAVAISKGESFTERNLTAKRPGTGISPMRYWELLGTTAQQDYQEDEVIG</sequence>
<dbReference type="Gene3D" id="3.90.1210.10">
    <property type="entry name" value="Antifreeze-like/N-acetylneuraminic acid synthase C-terminal domain"/>
    <property type="match status" value="1"/>
</dbReference>
<dbReference type="PANTHER" id="PTHR42966">
    <property type="entry name" value="N-ACETYLNEURAMINATE SYNTHASE"/>
    <property type="match status" value="1"/>
</dbReference>
<dbReference type="EMBL" id="JAEMHM010000001">
    <property type="protein sequence ID" value="MBJ6723158.1"/>
    <property type="molecule type" value="Genomic_DNA"/>
</dbReference>
<accession>A0A8J7JA74</accession>
<dbReference type="Gene3D" id="3.20.20.70">
    <property type="entry name" value="Aldolase class I"/>
    <property type="match status" value="1"/>
</dbReference>
<evidence type="ECO:0000313" key="2">
    <source>
        <dbReference type="EMBL" id="MBJ6723158.1"/>
    </source>
</evidence>
<dbReference type="InterPro" id="IPR036732">
    <property type="entry name" value="AFP_Neu5c_C_sf"/>
</dbReference>
<organism evidence="2 3">
    <name type="scientific">Geomesophilobacter sediminis</name>
    <dbReference type="NCBI Taxonomy" id="2798584"/>
    <lineage>
        <taxon>Bacteria</taxon>
        <taxon>Pseudomonadati</taxon>
        <taxon>Thermodesulfobacteriota</taxon>
        <taxon>Desulfuromonadia</taxon>
        <taxon>Geobacterales</taxon>
        <taxon>Geobacteraceae</taxon>
        <taxon>Geomesophilobacter</taxon>
    </lineage>
</organism>
<dbReference type="SUPFAM" id="SSF51269">
    <property type="entry name" value="AFP III-like domain"/>
    <property type="match status" value="1"/>
</dbReference>
<dbReference type="InterPro" id="IPR051690">
    <property type="entry name" value="PseI-like"/>
</dbReference>
<keyword evidence="3" id="KW-1185">Reference proteome</keyword>
<dbReference type="GO" id="GO:0050462">
    <property type="term" value="F:N-acetylneuraminate synthase activity"/>
    <property type="evidence" value="ECO:0007669"/>
    <property type="project" value="UniProtKB-EC"/>
</dbReference>
<comment type="caution">
    <text evidence="2">The sequence shown here is derived from an EMBL/GenBank/DDBJ whole genome shotgun (WGS) entry which is preliminary data.</text>
</comment>
<proteinExistence type="predicted"/>
<gene>
    <name evidence="2" type="primary">neuB</name>
    <name evidence="2" type="ORF">JFN93_00425</name>
</gene>
<dbReference type="InterPro" id="IPR013974">
    <property type="entry name" value="SAF"/>
</dbReference>